<dbReference type="PANTHER" id="PTHR11893:SF36">
    <property type="entry name" value="INNEXIN-5"/>
    <property type="match status" value="1"/>
</dbReference>
<evidence type="ECO:0000313" key="10">
    <source>
        <dbReference type="EMBL" id="CAF0966832.1"/>
    </source>
</evidence>
<evidence type="ECO:0000256" key="6">
    <source>
        <dbReference type="ARBA" id="ARBA00023065"/>
    </source>
</evidence>
<evidence type="ECO:0000256" key="8">
    <source>
        <dbReference type="ARBA" id="ARBA00023303"/>
    </source>
</evidence>
<feature type="transmembrane region" description="Helical" evidence="9">
    <location>
        <begin position="100"/>
        <end position="122"/>
    </location>
</feature>
<evidence type="ECO:0000256" key="9">
    <source>
        <dbReference type="RuleBase" id="RU010713"/>
    </source>
</evidence>
<feature type="transmembrane region" description="Helical" evidence="9">
    <location>
        <begin position="320"/>
        <end position="347"/>
    </location>
</feature>
<dbReference type="GO" id="GO:0005886">
    <property type="term" value="C:plasma membrane"/>
    <property type="evidence" value="ECO:0007669"/>
    <property type="project" value="UniProtKB-SubCell"/>
</dbReference>
<dbReference type="EMBL" id="CAJNOC010003081">
    <property type="protein sequence ID" value="CAF0966832.1"/>
    <property type="molecule type" value="Genomic_DNA"/>
</dbReference>
<sequence>MIGGFLESFAKLRQFRLHYDDDFIDRLSRRYSVLLLVIFTALVSTKQYVGDPISCWVPAQFTGSHVEYTNYICWISNTYYLPWKDKIPGPNDLKKAHLNYYQWVPFILLTQAFMFYSPSIIWHSFSSKTGFDINTLVKLINNSENLNPELREKTLRYLAKHMDKALEIQRDSNSKISKLSRLFNKIFCFLFFHKRHGNYLLSVYLFTKVLFILNVFVQFFLLNNFLGNNYKLFGIEVIVNLLKSSSFSSSLSSVSSSAVSSSQTVSSVSSTQGYQTNELIESPRFPRVTMCHFQVRFLGDNIHDYVVQCALPINLFNEKIFIFIWFWLVYVAFASIYGLLLWLWYLLPWNRVNFLKKYLKTMDRKTKEKFDKKMFRTFDRYYLKQDGVLVLRLIGKNSNQVFMGELMLALWENFKRNQDYAGVFV</sequence>
<reference evidence="10" key="1">
    <citation type="submission" date="2021-02" db="EMBL/GenBank/DDBJ databases">
        <authorList>
            <person name="Nowell W R."/>
        </authorList>
    </citation>
    <scope>NUCLEOTIDE SEQUENCE</scope>
    <source>
        <strain evidence="10">Ploen Becks lab</strain>
    </source>
</reference>
<dbReference type="OrthoDB" id="5867527at2759"/>
<evidence type="ECO:0000256" key="2">
    <source>
        <dbReference type="ARBA" id="ARBA00022448"/>
    </source>
</evidence>
<gene>
    <name evidence="9" type="primary">inx</name>
    <name evidence="10" type="ORF">OXX778_LOCUS14706</name>
</gene>
<evidence type="ECO:0000256" key="3">
    <source>
        <dbReference type="ARBA" id="ARBA00022475"/>
    </source>
</evidence>
<dbReference type="Proteomes" id="UP000663879">
    <property type="component" value="Unassembled WGS sequence"/>
</dbReference>
<protein>
    <recommendedName>
        <fullName evidence="9">Innexin</fullName>
    </recommendedName>
</protein>
<keyword evidence="5 9" id="KW-1133">Transmembrane helix</keyword>
<dbReference type="PROSITE" id="PS51013">
    <property type="entry name" value="PANNEXIN"/>
    <property type="match status" value="1"/>
</dbReference>
<evidence type="ECO:0000313" key="11">
    <source>
        <dbReference type="Proteomes" id="UP000663879"/>
    </source>
</evidence>
<keyword evidence="4 9" id="KW-0812">Transmembrane</keyword>
<organism evidence="10 11">
    <name type="scientific">Brachionus calyciflorus</name>
    <dbReference type="NCBI Taxonomy" id="104777"/>
    <lineage>
        <taxon>Eukaryota</taxon>
        <taxon>Metazoa</taxon>
        <taxon>Spiralia</taxon>
        <taxon>Gnathifera</taxon>
        <taxon>Rotifera</taxon>
        <taxon>Eurotatoria</taxon>
        <taxon>Monogononta</taxon>
        <taxon>Pseudotrocha</taxon>
        <taxon>Ploima</taxon>
        <taxon>Brachionidae</taxon>
        <taxon>Brachionus</taxon>
    </lineage>
</organism>
<keyword evidence="6 9" id="KW-0406">Ion transport</keyword>
<keyword evidence="11" id="KW-1185">Reference proteome</keyword>
<dbReference type="PANTHER" id="PTHR11893">
    <property type="entry name" value="INNEXIN"/>
    <property type="match status" value="1"/>
</dbReference>
<dbReference type="GO" id="GO:0034220">
    <property type="term" value="P:monoatomic ion transmembrane transport"/>
    <property type="evidence" value="ECO:0007669"/>
    <property type="project" value="UniProtKB-KW"/>
</dbReference>
<comment type="similarity">
    <text evidence="9">Belongs to the pannexin family.</text>
</comment>
<dbReference type="InterPro" id="IPR000990">
    <property type="entry name" value="Innexin"/>
</dbReference>
<evidence type="ECO:0000256" key="4">
    <source>
        <dbReference type="ARBA" id="ARBA00022692"/>
    </source>
</evidence>
<keyword evidence="8 9" id="KW-0407">Ion channel</keyword>
<accession>A0A814EF00</accession>
<comment type="caution">
    <text evidence="10">The sequence shown here is derived from an EMBL/GenBank/DDBJ whole genome shotgun (WGS) entry which is preliminary data.</text>
</comment>
<evidence type="ECO:0000256" key="1">
    <source>
        <dbReference type="ARBA" id="ARBA00004651"/>
    </source>
</evidence>
<keyword evidence="2 9" id="KW-0813">Transport</keyword>
<comment type="caution">
    <text evidence="9">Lacks conserved residue(s) required for the propagation of feature annotation.</text>
</comment>
<keyword evidence="7 9" id="KW-0472">Membrane</keyword>
<evidence type="ECO:0000256" key="5">
    <source>
        <dbReference type="ARBA" id="ARBA00022989"/>
    </source>
</evidence>
<proteinExistence type="inferred from homology"/>
<evidence type="ECO:0000256" key="7">
    <source>
        <dbReference type="ARBA" id="ARBA00023136"/>
    </source>
</evidence>
<dbReference type="AlphaFoldDB" id="A0A814EF00"/>
<comment type="subcellular location">
    <subcellularLocation>
        <location evidence="1 9">Cell membrane</location>
        <topology evidence="1 9">Multi-pass membrane protein</topology>
    </subcellularLocation>
</comment>
<feature type="transmembrane region" description="Helical" evidence="9">
    <location>
        <begin position="199"/>
        <end position="221"/>
    </location>
</feature>
<name>A0A814EF00_9BILA</name>
<keyword evidence="3" id="KW-1003">Cell membrane</keyword>
<dbReference type="GO" id="GO:0005921">
    <property type="term" value="C:gap junction"/>
    <property type="evidence" value="ECO:0007669"/>
    <property type="project" value="UniProtKB-UniRule"/>
</dbReference>
<dbReference type="Pfam" id="PF00876">
    <property type="entry name" value="Innexin"/>
    <property type="match status" value="1"/>
</dbReference>
<comment type="function">
    <text evidence="9">Structural component of the gap junctions.</text>
</comment>
<dbReference type="PRINTS" id="PR01262">
    <property type="entry name" value="INNEXIN"/>
</dbReference>